<comment type="caution">
    <text evidence="12">The sequence shown here is derived from an EMBL/GenBank/DDBJ whole genome shotgun (WGS) entry which is preliminary data.</text>
</comment>
<dbReference type="Proteomes" id="UP000295388">
    <property type="component" value="Unassembled WGS sequence"/>
</dbReference>
<dbReference type="AlphaFoldDB" id="A0A4R6JI08"/>
<comment type="catalytic activity">
    <reaction evidence="1">
        <text>ATP + protein L-histidine = ADP + protein N-phospho-L-histidine.</text>
        <dbReference type="EC" id="2.7.13.3"/>
    </reaction>
</comment>
<feature type="transmembrane region" description="Helical" evidence="9">
    <location>
        <begin position="164"/>
        <end position="186"/>
    </location>
</feature>
<dbReference type="Gene3D" id="1.20.5.1930">
    <property type="match status" value="1"/>
</dbReference>
<dbReference type="InterPro" id="IPR050482">
    <property type="entry name" value="Sensor_HK_TwoCompSys"/>
</dbReference>
<evidence type="ECO:0000256" key="8">
    <source>
        <dbReference type="ARBA" id="ARBA00023012"/>
    </source>
</evidence>
<keyword evidence="7" id="KW-0067">ATP-binding</keyword>
<protein>
    <recommendedName>
        <fullName evidence="2">histidine kinase</fullName>
        <ecNumber evidence="2">2.7.13.3</ecNumber>
    </recommendedName>
</protein>
<feature type="transmembrane region" description="Helical" evidence="9">
    <location>
        <begin position="71"/>
        <end position="91"/>
    </location>
</feature>
<evidence type="ECO:0000256" key="5">
    <source>
        <dbReference type="ARBA" id="ARBA00022741"/>
    </source>
</evidence>
<evidence type="ECO:0000313" key="13">
    <source>
        <dbReference type="Proteomes" id="UP000295388"/>
    </source>
</evidence>
<evidence type="ECO:0000259" key="11">
    <source>
        <dbReference type="Pfam" id="PF07730"/>
    </source>
</evidence>
<accession>A0A4R6JI08</accession>
<evidence type="ECO:0000256" key="1">
    <source>
        <dbReference type="ARBA" id="ARBA00000085"/>
    </source>
</evidence>
<feature type="domain" description="Histidine kinase/HSP90-like ATPase" evidence="10">
    <location>
        <begin position="379"/>
        <end position="475"/>
    </location>
</feature>
<dbReference type="EC" id="2.7.13.3" evidence="2"/>
<keyword evidence="6 12" id="KW-0418">Kinase</keyword>
<dbReference type="CDD" id="cd16917">
    <property type="entry name" value="HATPase_UhpB-NarQ-NarX-like"/>
    <property type="match status" value="1"/>
</dbReference>
<dbReference type="SUPFAM" id="SSF55874">
    <property type="entry name" value="ATPase domain of HSP90 chaperone/DNA topoisomerase II/histidine kinase"/>
    <property type="match status" value="1"/>
</dbReference>
<evidence type="ECO:0000256" key="3">
    <source>
        <dbReference type="ARBA" id="ARBA00022553"/>
    </source>
</evidence>
<feature type="transmembrane region" description="Helical" evidence="9">
    <location>
        <begin position="206"/>
        <end position="230"/>
    </location>
</feature>
<gene>
    <name evidence="12" type="ORF">EV643_12670</name>
</gene>
<evidence type="ECO:0000256" key="4">
    <source>
        <dbReference type="ARBA" id="ARBA00022679"/>
    </source>
</evidence>
<name>A0A4R6JI08_9ACTN</name>
<sequence length="476" mass="50654">MGSDAHSPPKVGDSARSGEGTSCWVTPITLSKVWSLWRRLPTTQQDLLLAALIGVAWFLALNVISNSNLRPANPSVSAITGVFLIITVAFGRRLPRTTLVLVSVVYPFMYAAAGTGLAEQMGLRIFGQPRISDAALQSEIHLVPLLVVGYLAAAAGVRRFTCLFWTMGSLAGLMIGLPAAVAIVLSQTSGITSLRYRSLPRDLASLYSYVDVSLFVFAEALTCGMVLLGANALRRRKSLLVLEARNTELVRLRAVEAERAAAAERTRIARDLHDVVSHHMSAVVIRAQAADRVADQNPAALREAVRWIIASGKEALTAMRETVRVLNTASPGAGAETAPVPDLADVARMGDRLKAVGVDVTMNLPTRRRELTSATDLTAVRIIQEALTNVMVHAKATAAQVSWQSGPQGELLTIDDNGAGGPPPVNVLETAKRSETGRGNGLTGMRERAMACGGTLAVAAGPLGGWRVQAWLPPQK</sequence>
<evidence type="ECO:0000256" key="7">
    <source>
        <dbReference type="ARBA" id="ARBA00022840"/>
    </source>
</evidence>
<organism evidence="12 13">
    <name type="scientific">Kribbella caucasensis</name>
    <dbReference type="NCBI Taxonomy" id="2512215"/>
    <lineage>
        <taxon>Bacteria</taxon>
        <taxon>Bacillati</taxon>
        <taxon>Actinomycetota</taxon>
        <taxon>Actinomycetes</taxon>
        <taxon>Propionibacteriales</taxon>
        <taxon>Kribbellaceae</taxon>
        <taxon>Kribbella</taxon>
    </lineage>
</organism>
<evidence type="ECO:0000256" key="2">
    <source>
        <dbReference type="ARBA" id="ARBA00012438"/>
    </source>
</evidence>
<keyword evidence="3" id="KW-0597">Phosphoprotein</keyword>
<dbReference type="PANTHER" id="PTHR24421">
    <property type="entry name" value="NITRATE/NITRITE SENSOR PROTEIN NARX-RELATED"/>
    <property type="match status" value="1"/>
</dbReference>
<dbReference type="GO" id="GO:0005524">
    <property type="term" value="F:ATP binding"/>
    <property type="evidence" value="ECO:0007669"/>
    <property type="project" value="UniProtKB-KW"/>
</dbReference>
<keyword evidence="9" id="KW-0472">Membrane</keyword>
<keyword evidence="9" id="KW-0812">Transmembrane</keyword>
<dbReference type="GO" id="GO:0000155">
    <property type="term" value="F:phosphorelay sensor kinase activity"/>
    <property type="evidence" value="ECO:0007669"/>
    <property type="project" value="InterPro"/>
</dbReference>
<feature type="transmembrane region" description="Helical" evidence="9">
    <location>
        <begin position="98"/>
        <end position="118"/>
    </location>
</feature>
<keyword evidence="4" id="KW-0808">Transferase</keyword>
<dbReference type="GO" id="GO:0016020">
    <property type="term" value="C:membrane"/>
    <property type="evidence" value="ECO:0007669"/>
    <property type="project" value="InterPro"/>
</dbReference>
<evidence type="ECO:0000313" key="12">
    <source>
        <dbReference type="EMBL" id="TDO34711.1"/>
    </source>
</evidence>
<dbReference type="GO" id="GO:0046983">
    <property type="term" value="F:protein dimerization activity"/>
    <property type="evidence" value="ECO:0007669"/>
    <property type="project" value="InterPro"/>
</dbReference>
<dbReference type="Gene3D" id="3.30.565.10">
    <property type="entry name" value="Histidine kinase-like ATPase, C-terminal domain"/>
    <property type="match status" value="1"/>
</dbReference>
<reference evidence="12 13" key="1">
    <citation type="submission" date="2019-03" db="EMBL/GenBank/DDBJ databases">
        <title>Genomic Encyclopedia of Type Strains, Phase III (KMG-III): the genomes of soil and plant-associated and newly described type strains.</title>
        <authorList>
            <person name="Whitman W."/>
        </authorList>
    </citation>
    <scope>NUCLEOTIDE SEQUENCE [LARGE SCALE GENOMIC DNA]</scope>
    <source>
        <strain evidence="12 13">VKM Ac-2527</strain>
    </source>
</reference>
<proteinExistence type="predicted"/>
<dbReference type="InterPro" id="IPR011712">
    <property type="entry name" value="Sig_transdc_His_kin_sub3_dim/P"/>
</dbReference>
<dbReference type="InterPro" id="IPR036890">
    <property type="entry name" value="HATPase_C_sf"/>
</dbReference>
<feature type="transmembrane region" description="Helical" evidence="9">
    <location>
        <begin position="138"/>
        <end position="157"/>
    </location>
</feature>
<feature type="transmembrane region" description="Helical" evidence="9">
    <location>
        <begin position="47"/>
        <end position="65"/>
    </location>
</feature>
<keyword evidence="5" id="KW-0547">Nucleotide-binding</keyword>
<keyword evidence="13" id="KW-1185">Reference proteome</keyword>
<dbReference type="InterPro" id="IPR003594">
    <property type="entry name" value="HATPase_dom"/>
</dbReference>
<evidence type="ECO:0000259" key="10">
    <source>
        <dbReference type="Pfam" id="PF02518"/>
    </source>
</evidence>
<evidence type="ECO:0000256" key="6">
    <source>
        <dbReference type="ARBA" id="ARBA00022777"/>
    </source>
</evidence>
<dbReference type="Pfam" id="PF02518">
    <property type="entry name" value="HATPase_c"/>
    <property type="match status" value="1"/>
</dbReference>
<evidence type="ECO:0000256" key="9">
    <source>
        <dbReference type="SAM" id="Phobius"/>
    </source>
</evidence>
<feature type="domain" description="Signal transduction histidine kinase subgroup 3 dimerisation and phosphoacceptor" evidence="11">
    <location>
        <begin position="264"/>
        <end position="328"/>
    </location>
</feature>
<dbReference type="Pfam" id="PF07730">
    <property type="entry name" value="HisKA_3"/>
    <property type="match status" value="1"/>
</dbReference>
<dbReference type="EMBL" id="SNWQ01000026">
    <property type="protein sequence ID" value="TDO34711.1"/>
    <property type="molecule type" value="Genomic_DNA"/>
</dbReference>
<keyword evidence="9" id="KW-1133">Transmembrane helix</keyword>
<dbReference type="PANTHER" id="PTHR24421:SF10">
    <property type="entry name" value="NITRATE_NITRITE SENSOR PROTEIN NARQ"/>
    <property type="match status" value="1"/>
</dbReference>
<keyword evidence="8" id="KW-0902">Two-component regulatory system</keyword>